<dbReference type="EMBL" id="VLKN01000002">
    <property type="protein sequence ID" value="TWI04938.1"/>
    <property type="molecule type" value="Genomic_DNA"/>
</dbReference>
<evidence type="ECO:0000313" key="7">
    <source>
        <dbReference type="Proteomes" id="UP000315167"/>
    </source>
</evidence>
<feature type="transmembrane region" description="Helical" evidence="5">
    <location>
        <begin position="98"/>
        <end position="117"/>
    </location>
</feature>
<dbReference type="Proteomes" id="UP000315167">
    <property type="component" value="Unassembled WGS sequence"/>
</dbReference>
<feature type="transmembrane region" description="Helical" evidence="5">
    <location>
        <begin position="72"/>
        <end position="92"/>
    </location>
</feature>
<name>A0A562LBE6_9GAMM</name>
<comment type="subcellular location">
    <subcellularLocation>
        <location evidence="1">Membrane</location>
        <topology evidence="1">Multi-pass membrane protein</topology>
    </subcellularLocation>
</comment>
<keyword evidence="3 5" id="KW-1133">Transmembrane helix</keyword>
<evidence type="ECO:0000256" key="5">
    <source>
        <dbReference type="SAM" id="Phobius"/>
    </source>
</evidence>
<accession>A0A562LBE6</accession>
<proteinExistence type="predicted"/>
<evidence type="ECO:0000256" key="4">
    <source>
        <dbReference type="ARBA" id="ARBA00023136"/>
    </source>
</evidence>
<evidence type="ECO:0000256" key="2">
    <source>
        <dbReference type="ARBA" id="ARBA00022692"/>
    </source>
</evidence>
<organism evidence="6 7">
    <name type="scientific">Luteimonas cucumeris</name>
    <dbReference type="NCBI Taxonomy" id="985012"/>
    <lineage>
        <taxon>Bacteria</taxon>
        <taxon>Pseudomonadati</taxon>
        <taxon>Pseudomonadota</taxon>
        <taxon>Gammaproteobacteria</taxon>
        <taxon>Lysobacterales</taxon>
        <taxon>Lysobacteraceae</taxon>
        <taxon>Luteimonas</taxon>
    </lineage>
</organism>
<feature type="transmembrane region" description="Helical" evidence="5">
    <location>
        <begin position="20"/>
        <end position="51"/>
    </location>
</feature>
<dbReference type="InterPro" id="IPR019109">
    <property type="entry name" value="MamF_MmsF"/>
</dbReference>
<keyword evidence="4 5" id="KW-0472">Membrane</keyword>
<dbReference type="Pfam" id="PF09685">
    <property type="entry name" value="MamF_MmsF"/>
    <property type="match status" value="1"/>
</dbReference>
<evidence type="ECO:0000256" key="1">
    <source>
        <dbReference type="ARBA" id="ARBA00004141"/>
    </source>
</evidence>
<keyword evidence="7" id="KW-1185">Reference proteome</keyword>
<dbReference type="RefSeq" id="WP_144898583.1">
    <property type="nucleotide sequence ID" value="NZ_VLKN01000002.1"/>
</dbReference>
<keyword evidence="2 5" id="KW-0812">Transmembrane</keyword>
<evidence type="ECO:0008006" key="8">
    <source>
        <dbReference type="Google" id="ProtNLM"/>
    </source>
</evidence>
<evidence type="ECO:0000256" key="3">
    <source>
        <dbReference type="ARBA" id="ARBA00022989"/>
    </source>
</evidence>
<dbReference type="OrthoDB" id="9808930at2"/>
<reference evidence="6 7" key="1">
    <citation type="journal article" date="2015" name="Stand. Genomic Sci.">
        <title>Genomic Encyclopedia of Bacterial and Archaeal Type Strains, Phase III: the genomes of soil and plant-associated and newly described type strains.</title>
        <authorList>
            <person name="Whitman W.B."/>
            <person name="Woyke T."/>
            <person name="Klenk H.P."/>
            <person name="Zhou Y."/>
            <person name="Lilburn T.G."/>
            <person name="Beck B.J."/>
            <person name="De Vos P."/>
            <person name="Vandamme P."/>
            <person name="Eisen J.A."/>
            <person name="Garrity G."/>
            <person name="Hugenholtz P."/>
            <person name="Kyrpides N.C."/>
        </authorList>
    </citation>
    <scope>NUCLEOTIDE SEQUENCE [LARGE SCALE GENOMIC DNA]</scope>
    <source>
        <strain evidence="6 7">CGMCC 1.10821</strain>
    </source>
</reference>
<gene>
    <name evidence="6" type="ORF">IP90_01080</name>
</gene>
<sequence length="132" mass="14368">MENDVQTLSPSLSDRQWAAGAHVTALVLALITSWFAGIAGTLGALGVWMLVRDKSPFAAEHAKEALNFNLSMFLYAAIAVVVVIFTLGIGIIVALPVWLVLGLVWLVCSLIAAFKAYDGQSYRYPLTIRLFR</sequence>
<protein>
    <recommendedName>
        <fullName evidence="8">Tic20 family protein</fullName>
    </recommendedName>
</protein>
<evidence type="ECO:0000313" key="6">
    <source>
        <dbReference type="EMBL" id="TWI04938.1"/>
    </source>
</evidence>
<comment type="caution">
    <text evidence="6">The sequence shown here is derived from an EMBL/GenBank/DDBJ whole genome shotgun (WGS) entry which is preliminary data.</text>
</comment>
<dbReference type="AlphaFoldDB" id="A0A562LBE6"/>